<keyword evidence="8 12" id="KW-0472">Membrane</keyword>
<reference evidence="16" key="3">
    <citation type="submission" date="2020-10" db="UniProtKB">
        <authorList>
            <consortium name="WormBaseParasite"/>
        </authorList>
    </citation>
    <scope>IDENTIFICATION</scope>
</reference>
<dbReference type="SUPFAM" id="SSF48317">
    <property type="entry name" value="Acid phosphatase/Vanadium-dependent haloperoxidase"/>
    <property type="match status" value="1"/>
</dbReference>
<organism evidence="14">
    <name type="scientific">Echinococcus granulosus</name>
    <name type="common">Hydatid tapeworm</name>
    <dbReference type="NCBI Taxonomy" id="6210"/>
    <lineage>
        <taxon>Eukaryota</taxon>
        <taxon>Metazoa</taxon>
        <taxon>Spiralia</taxon>
        <taxon>Lophotrochozoa</taxon>
        <taxon>Platyhelminthes</taxon>
        <taxon>Cestoda</taxon>
        <taxon>Eucestoda</taxon>
        <taxon>Cyclophyllidea</taxon>
        <taxon>Taeniidae</taxon>
        <taxon>Echinococcus</taxon>
        <taxon>Echinococcus granulosus group</taxon>
    </lineage>
</organism>
<dbReference type="Pfam" id="PF01569">
    <property type="entry name" value="PAP2"/>
    <property type="match status" value="1"/>
</dbReference>
<dbReference type="CDD" id="cd03382">
    <property type="entry name" value="PAP2_dolichyldiphosphatase"/>
    <property type="match status" value="1"/>
</dbReference>
<comment type="similarity">
    <text evidence="2">Belongs to the dolichyldiphosphatase family.</text>
</comment>
<evidence type="ECO:0000256" key="3">
    <source>
        <dbReference type="ARBA" id="ARBA00012508"/>
    </source>
</evidence>
<keyword evidence="5 12" id="KW-0812">Transmembrane</keyword>
<feature type="transmembrane region" description="Helical" evidence="12">
    <location>
        <begin position="42"/>
        <end position="62"/>
    </location>
</feature>
<reference evidence="14 15" key="1">
    <citation type="journal article" date="2013" name="Nature">
        <title>The genomes of four tapeworm species reveal adaptations to parasitism.</title>
        <authorList>
            <person name="Tsai I.J."/>
            <person name="Zarowiecki M."/>
            <person name="Holroyd N."/>
            <person name="Garciarrubio A."/>
            <person name="Sanchez-Flores A."/>
            <person name="Brooks K.L."/>
            <person name="Tracey A."/>
            <person name="Bobes R.J."/>
            <person name="Fragoso G."/>
            <person name="Sciutto E."/>
            <person name="Aslett M."/>
            <person name="Beasley H."/>
            <person name="Bennett H.M."/>
            <person name="Cai J."/>
            <person name="Camicia F."/>
            <person name="Clark R."/>
            <person name="Cucher M."/>
            <person name="De Silva N."/>
            <person name="Day T.A."/>
            <person name="Deplazes P."/>
            <person name="Estrada K."/>
            <person name="Fernandez C."/>
            <person name="Holland P.W."/>
            <person name="Hou J."/>
            <person name="Hu S."/>
            <person name="Huckvale T."/>
            <person name="Hung S.S."/>
            <person name="Kamenetzky L."/>
            <person name="Keane J.A."/>
            <person name="Kiss F."/>
            <person name="Koziol U."/>
            <person name="Lambert O."/>
            <person name="Liu K."/>
            <person name="Luo X."/>
            <person name="Luo Y."/>
            <person name="Macchiaroli N."/>
            <person name="Nichol S."/>
            <person name="Paps J."/>
            <person name="Parkinson J."/>
            <person name="Pouchkina-Stantcheva N."/>
            <person name="Riddiford N."/>
            <person name="Rosenzvit M."/>
            <person name="Salinas G."/>
            <person name="Wasmuth J.D."/>
            <person name="Zamanian M."/>
            <person name="Zheng Y."/>
            <person name="Cai X."/>
            <person name="Soberon X."/>
            <person name="Olson P.D."/>
            <person name="Laclette J.P."/>
            <person name="Brehm K."/>
            <person name="Berriman M."/>
            <person name="Garciarrubio A."/>
            <person name="Bobes R.J."/>
            <person name="Fragoso G."/>
            <person name="Sanchez-Flores A."/>
            <person name="Estrada K."/>
            <person name="Cevallos M.A."/>
            <person name="Morett E."/>
            <person name="Gonzalez V."/>
            <person name="Portillo T."/>
            <person name="Ochoa-Leyva A."/>
            <person name="Jose M.V."/>
            <person name="Sciutto E."/>
            <person name="Landa A."/>
            <person name="Jimenez L."/>
            <person name="Valdes V."/>
            <person name="Carrero J.C."/>
            <person name="Larralde C."/>
            <person name="Morales-Montor J."/>
            <person name="Limon-Lason J."/>
            <person name="Soberon X."/>
            <person name="Laclette J.P."/>
        </authorList>
    </citation>
    <scope>NUCLEOTIDE SEQUENCE [LARGE SCALE GENOMIC DNA]</scope>
</reference>
<accession>A0A068WT47</accession>
<evidence type="ECO:0000256" key="6">
    <source>
        <dbReference type="ARBA" id="ARBA00022801"/>
    </source>
</evidence>
<dbReference type="InterPro" id="IPR039667">
    <property type="entry name" value="Dolichyldiphosphatase_PAP2"/>
</dbReference>
<dbReference type="GO" id="GO:0042392">
    <property type="term" value="F:sphingosine-1-phosphate phosphatase activity"/>
    <property type="evidence" value="ECO:0007669"/>
    <property type="project" value="TreeGrafter"/>
</dbReference>
<dbReference type="GO" id="GO:0016020">
    <property type="term" value="C:membrane"/>
    <property type="evidence" value="ECO:0007669"/>
    <property type="project" value="UniProtKB-SubCell"/>
</dbReference>
<evidence type="ECO:0000256" key="10">
    <source>
        <dbReference type="ARBA" id="ARBA00030292"/>
    </source>
</evidence>
<evidence type="ECO:0000256" key="8">
    <source>
        <dbReference type="ARBA" id="ARBA00023136"/>
    </source>
</evidence>
<dbReference type="InterPro" id="IPR036938">
    <property type="entry name" value="PAP2/HPO_sf"/>
</dbReference>
<reference evidence="14" key="2">
    <citation type="submission" date="2014-06" db="EMBL/GenBank/DDBJ databases">
        <authorList>
            <person name="Aslett M."/>
        </authorList>
    </citation>
    <scope>NUCLEOTIDE SEQUENCE</scope>
</reference>
<evidence type="ECO:0000256" key="4">
    <source>
        <dbReference type="ARBA" id="ARBA00014821"/>
    </source>
</evidence>
<evidence type="ECO:0000256" key="9">
    <source>
        <dbReference type="ARBA" id="ARBA00024907"/>
    </source>
</evidence>
<evidence type="ECO:0000259" key="13">
    <source>
        <dbReference type="SMART" id="SM00014"/>
    </source>
</evidence>
<dbReference type="GO" id="GO:0047874">
    <property type="term" value="F:dolichyldiphosphatase activity"/>
    <property type="evidence" value="ECO:0007669"/>
    <property type="project" value="UniProtKB-EC"/>
</dbReference>
<dbReference type="WBParaSite" id="EgrG_000116600">
    <property type="protein sequence ID" value="EgrG_000116600"/>
    <property type="gene ID" value="EgrG_000116600"/>
</dbReference>
<name>A0A068WT47_ECHGR</name>
<dbReference type="AlphaFoldDB" id="A0A068WT47"/>
<keyword evidence="6" id="KW-0378">Hydrolase</keyword>
<dbReference type="UniPathway" id="UPA00378"/>
<dbReference type="Proteomes" id="UP000492820">
    <property type="component" value="Unassembled WGS sequence"/>
</dbReference>
<feature type="transmembrane region" description="Helical" evidence="12">
    <location>
        <begin position="109"/>
        <end position="130"/>
    </location>
</feature>
<evidence type="ECO:0000256" key="11">
    <source>
        <dbReference type="ARBA" id="ARBA00047349"/>
    </source>
</evidence>
<protein>
    <recommendedName>
        <fullName evidence="4">Dolichyldiphosphatase 1</fullName>
        <ecNumber evidence="3">3.6.1.43</ecNumber>
    </recommendedName>
    <alternativeName>
        <fullName evidence="10">Dolichyl pyrophosphate phosphatase 1</fullName>
    </alternativeName>
</protein>
<feature type="domain" description="Phosphatidic acid phosphatase type 2/haloperoxidase" evidence="13">
    <location>
        <begin position="68"/>
        <end position="180"/>
    </location>
</feature>
<dbReference type="Gene3D" id="1.20.144.10">
    <property type="entry name" value="Phosphatidic acid phosphatase type 2/haloperoxidase"/>
    <property type="match status" value="1"/>
</dbReference>
<keyword evidence="7 12" id="KW-1133">Transmembrane helix</keyword>
<evidence type="ECO:0000256" key="12">
    <source>
        <dbReference type="SAM" id="Phobius"/>
    </source>
</evidence>
<comment type="subcellular location">
    <subcellularLocation>
        <location evidence="1">Membrane</location>
        <topology evidence="1">Multi-pass membrane protein</topology>
    </subcellularLocation>
</comment>
<dbReference type="EC" id="3.6.1.43" evidence="3"/>
<gene>
    <name evidence="14" type="ORF">EgrG_000116600</name>
</gene>
<feature type="transmembrane region" description="Helical" evidence="12">
    <location>
        <begin position="167"/>
        <end position="187"/>
    </location>
</feature>
<comment type="catalytic activity">
    <reaction evidence="11">
        <text>a di-trans,poly-cis-dolichyl diphosphate + H2O = a di-trans,poly-cis-dolichyl phosphate + phosphate + H(+)</text>
        <dbReference type="Rhea" id="RHEA:14385"/>
        <dbReference type="Rhea" id="RHEA-COMP:19498"/>
        <dbReference type="Rhea" id="RHEA-COMP:19506"/>
        <dbReference type="ChEBI" id="CHEBI:15377"/>
        <dbReference type="ChEBI" id="CHEBI:15378"/>
        <dbReference type="ChEBI" id="CHEBI:43474"/>
        <dbReference type="ChEBI" id="CHEBI:57497"/>
        <dbReference type="ChEBI" id="CHEBI:57683"/>
        <dbReference type="EC" id="3.6.1.43"/>
    </reaction>
</comment>
<evidence type="ECO:0000256" key="5">
    <source>
        <dbReference type="ARBA" id="ARBA00022692"/>
    </source>
</evidence>
<sequence>MVVVTVVLHIANPNGLSAKLGTHRNLSCNVQKNPDDVFGCIAAWISQIPLIIGFSVLCLVFFHRDLHTIFYAVGMLANEVICKVSKKIIRIPRPPTHPKSLVSSYGMPSNHATFMFFMMAYFSLFIKYRLSPRHYSFFARRFIVSLLFLMSVITVYLEFHYVNQVCVGALVGSVLGCLWFYIVHVILTPRFPRIVESKIGRALMLQDFTHIPNILKFEYNAVKTFHSQSRTSRKGS</sequence>
<dbReference type="SMART" id="SM00014">
    <property type="entry name" value="acidPPc"/>
    <property type="match status" value="1"/>
</dbReference>
<dbReference type="InterPro" id="IPR000326">
    <property type="entry name" value="PAP2/HPO"/>
</dbReference>
<evidence type="ECO:0000256" key="1">
    <source>
        <dbReference type="ARBA" id="ARBA00004141"/>
    </source>
</evidence>
<dbReference type="PANTHER" id="PTHR14969">
    <property type="entry name" value="SPHINGOSINE-1-PHOSPHATE PHOSPHOHYDROLASE"/>
    <property type="match status" value="1"/>
</dbReference>
<comment type="function">
    <text evidence="9">Required for efficient N-glycosylation. Necessary for maintaining optimal levels of dolichol-linked oligosaccharides. Hydrolyzes dolichyl pyrophosphate at a very high rate and dolichyl monophosphate at a much lower rate. Does not act on phosphatidate.</text>
</comment>
<proteinExistence type="inferred from homology"/>
<evidence type="ECO:0000313" key="15">
    <source>
        <dbReference type="Proteomes" id="UP000492820"/>
    </source>
</evidence>
<evidence type="ECO:0000256" key="7">
    <source>
        <dbReference type="ARBA" id="ARBA00022989"/>
    </source>
</evidence>
<evidence type="ECO:0000313" key="14">
    <source>
        <dbReference type="EMBL" id="CDS21672.1"/>
    </source>
</evidence>
<dbReference type="PANTHER" id="PTHR14969:SF13">
    <property type="entry name" value="AT30094P"/>
    <property type="match status" value="1"/>
</dbReference>
<evidence type="ECO:0000256" key="2">
    <source>
        <dbReference type="ARBA" id="ARBA00005518"/>
    </source>
</evidence>
<feature type="transmembrane region" description="Helical" evidence="12">
    <location>
        <begin position="142"/>
        <end position="161"/>
    </location>
</feature>
<dbReference type="EMBL" id="LK028584">
    <property type="protein sequence ID" value="CDS21672.1"/>
    <property type="molecule type" value="Genomic_DNA"/>
</dbReference>
<evidence type="ECO:0000313" key="16">
    <source>
        <dbReference type="WBParaSite" id="EgrG_000116600"/>
    </source>
</evidence>